<keyword evidence="3 5" id="KW-0238">DNA-binding</keyword>
<evidence type="ECO:0000256" key="2">
    <source>
        <dbReference type="ARBA" id="ARBA00023015"/>
    </source>
</evidence>
<organism evidence="7 8">
    <name type="scientific">Mycolicibacterium madagascariense</name>
    <dbReference type="NCBI Taxonomy" id="212765"/>
    <lineage>
        <taxon>Bacteria</taxon>
        <taxon>Bacillati</taxon>
        <taxon>Actinomycetota</taxon>
        <taxon>Actinomycetes</taxon>
        <taxon>Mycobacteriales</taxon>
        <taxon>Mycobacteriaceae</taxon>
        <taxon>Mycolicibacterium</taxon>
    </lineage>
</organism>
<evidence type="ECO:0000256" key="1">
    <source>
        <dbReference type="ARBA" id="ARBA00022491"/>
    </source>
</evidence>
<keyword evidence="2" id="KW-0805">Transcription regulation</keyword>
<dbReference type="InterPro" id="IPR036271">
    <property type="entry name" value="Tet_transcr_reg_TetR-rel_C_sf"/>
</dbReference>
<evidence type="ECO:0000313" key="8">
    <source>
        <dbReference type="Proteomes" id="UP000466517"/>
    </source>
</evidence>
<dbReference type="GO" id="GO:0003700">
    <property type="term" value="F:DNA-binding transcription factor activity"/>
    <property type="evidence" value="ECO:0007669"/>
    <property type="project" value="TreeGrafter"/>
</dbReference>
<dbReference type="PANTHER" id="PTHR30055">
    <property type="entry name" value="HTH-TYPE TRANSCRIPTIONAL REGULATOR RUTR"/>
    <property type="match status" value="1"/>
</dbReference>
<dbReference type="PANTHER" id="PTHR30055:SF151">
    <property type="entry name" value="TRANSCRIPTIONAL REGULATORY PROTEIN"/>
    <property type="match status" value="1"/>
</dbReference>
<protein>
    <submittedName>
        <fullName evidence="7">TetR family transcriptional regulator</fullName>
    </submittedName>
</protein>
<accession>A0A7I7XGS8</accession>
<evidence type="ECO:0000313" key="7">
    <source>
        <dbReference type="EMBL" id="BBZ28389.1"/>
    </source>
</evidence>
<dbReference type="Gene3D" id="1.10.357.10">
    <property type="entry name" value="Tetracycline Repressor, domain 2"/>
    <property type="match status" value="1"/>
</dbReference>
<dbReference type="InterPro" id="IPR023772">
    <property type="entry name" value="DNA-bd_HTH_TetR-type_CS"/>
</dbReference>
<evidence type="ECO:0000259" key="6">
    <source>
        <dbReference type="PROSITE" id="PS50977"/>
    </source>
</evidence>
<dbReference type="PRINTS" id="PR00400">
    <property type="entry name" value="TETREPRESSOR"/>
</dbReference>
<keyword evidence="1" id="KW-0678">Repressor</keyword>
<dbReference type="InterPro" id="IPR001647">
    <property type="entry name" value="HTH_TetR"/>
</dbReference>
<dbReference type="InterPro" id="IPR050109">
    <property type="entry name" value="HTH-type_TetR-like_transc_reg"/>
</dbReference>
<evidence type="ECO:0000256" key="3">
    <source>
        <dbReference type="ARBA" id="ARBA00023125"/>
    </source>
</evidence>
<sequence length="211" mass="22287">MHQARRHARADVIDMAAQLLDEYGMADLTMRRLARELGVTPGALYWHFADKQALLGAVADRLLGPALTGVPPGPWQARVHAICGGLRNALLSSTDGAELVSASFAAGRSERMTAILDALTDAAVAAGLHPANADLAARSVLYYVLGFTADEQSRLQWDAAGALSQEQSVMSTNPNRRFAFGLGLLVDGMVAHRHRPSADDGVDPGVAVPAP</sequence>
<dbReference type="PROSITE" id="PS01081">
    <property type="entry name" value="HTH_TETR_1"/>
    <property type="match status" value="1"/>
</dbReference>
<dbReference type="GO" id="GO:0046677">
    <property type="term" value="P:response to antibiotic"/>
    <property type="evidence" value="ECO:0007669"/>
    <property type="project" value="InterPro"/>
</dbReference>
<dbReference type="EMBL" id="AP022610">
    <property type="protein sequence ID" value="BBZ28389.1"/>
    <property type="molecule type" value="Genomic_DNA"/>
</dbReference>
<evidence type="ECO:0000256" key="5">
    <source>
        <dbReference type="PROSITE-ProRule" id="PRU00335"/>
    </source>
</evidence>
<dbReference type="InterPro" id="IPR009057">
    <property type="entry name" value="Homeodomain-like_sf"/>
</dbReference>
<dbReference type="InterPro" id="IPR003012">
    <property type="entry name" value="Tet_transcr_reg_TetR"/>
</dbReference>
<dbReference type="InterPro" id="IPR004111">
    <property type="entry name" value="Repressor_TetR_C"/>
</dbReference>
<dbReference type="AlphaFoldDB" id="A0A7I7XGS8"/>
<dbReference type="KEGG" id="mmag:MMAD_26840"/>
<reference evidence="7 8" key="1">
    <citation type="journal article" date="2019" name="Emerg. Microbes Infect.">
        <title>Comprehensive subspecies identification of 175 nontuberculous mycobacteria species based on 7547 genomic profiles.</title>
        <authorList>
            <person name="Matsumoto Y."/>
            <person name="Kinjo T."/>
            <person name="Motooka D."/>
            <person name="Nabeya D."/>
            <person name="Jung N."/>
            <person name="Uechi K."/>
            <person name="Horii T."/>
            <person name="Iida T."/>
            <person name="Fujita J."/>
            <person name="Nakamura S."/>
        </authorList>
    </citation>
    <scope>NUCLEOTIDE SEQUENCE [LARGE SCALE GENOMIC DNA]</scope>
    <source>
        <strain evidence="7 8">JCM 13574</strain>
    </source>
</reference>
<dbReference type="PROSITE" id="PS50977">
    <property type="entry name" value="HTH_TETR_2"/>
    <property type="match status" value="1"/>
</dbReference>
<proteinExistence type="predicted"/>
<dbReference type="Pfam" id="PF00440">
    <property type="entry name" value="TetR_N"/>
    <property type="match status" value="1"/>
</dbReference>
<dbReference type="PRINTS" id="PR00455">
    <property type="entry name" value="HTHTETR"/>
</dbReference>
<dbReference type="Gene3D" id="1.10.10.60">
    <property type="entry name" value="Homeodomain-like"/>
    <property type="match status" value="1"/>
</dbReference>
<feature type="DNA-binding region" description="H-T-H motif" evidence="5">
    <location>
        <begin position="29"/>
        <end position="48"/>
    </location>
</feature>
<name>A0A7I7XGS8_9MYCO</name>
<gene>
    <name evidence="7" type="ORF">MMAD_26840</name>
</gene>
<dbReference type="Pfam" id="PF02909">
    <property type="entry name" value="TetR_C_1"/>
    <property type="match status" value="1"/>
</dbReference>
<dbReference type="SUPFAM" id="SSF46689">
    <property type="entry name" value="Homeodomain-like"/>
    <property type="match status" value="1"/>
</dbReference>
<dbReference type="GO" id="GO:0045892">
    <property type="term" value="P:negative regulation of DNA-templated transcription"/>
    <property type="evidence" value="ECO:0007669"/>
    <property type="project" value="InterPro"/>
</dbReference>
<evidence type="ECO:0000256" key="4">
    <source>
        <dbReference type="ARBA" id="ARBA00023163"/>
    </source>
</evidence>
<dbReference type="Proteomes" id="UP000466517">
    <property type="component" value="Chromosome"/>
</dbReference>
<feature type="domain" description="HTH tetR-type" evidence="6">
    <location>
        <begin position="6"/>
        <end position="66"/>
    </location>
</feature>
<keyword evidence="8" id="KW-1185">Reference proteome</keyword>
<dbReference type="GO" id="GO:0000976">
    <property type="term" value="F:transcription cis-regulatory region binding"/>
    <property type="evidence" value="ECO:0007669"/>
    <property type="project" value="TreeGrafter"/>
</dbReference>
<keyword evidence="4" id="KW-0804">Transcription</keyword>
<dbReference type="SUPFAM" id="SSF48498">
    <property type="entry name" value="Tetracyclin repressor-like, C-terminal domain"/>
    <property type="match status" value="1"/>
</dbReference>